<dbReference type="InterPro" id="IPR003400">
    <property type="entry name" value="ExbD"/>
</dbReference>
<comment type="subcellular location">
    <subcellularLocation>
        <location evidence="1">Cell membrane</location>
        <topology evidence="1">Single-pass membrane protein</topology>
    </subcellularLocation>
    <subcellularLocation>
        <location evidence="7">Cell membrane</location>
        <topology evidence="7">Single-pass type II membrane protein</topology>
    </subcellularLocation>
</comment>
<keyword evidence="5" id="KW-1133">Transmembrane helix</keyword>
<keyword evidence="4 7" id="KW-0812">Transmembrane</keyword>
<keyword evidence="7" id="KW-0653">Protein transport</keyword>
<comment type="caution">
    <text evidence="8">The sequence shown here is derived from an EMBL/GenBank/DDBJ whole genome shotgun (WGS) entry which is preliminary data.</text>
</comment>
<dbReference type="AlphaFoldDB" id="A0A3S3U4V9"/>
<keyword evidence="9" id="KW-1185">Reference proteome</keyword>
<evidence type="ECO:0000256" key="4">
    <source>
        <dbReference type="ARBA" id="ARBA00022692"/>
    </source>
</evidence>
<evidence type="ECO:0000256" key="5">
    <source>
        <dbReference type="ARBA" id="ARBA00022989"/>
    </source>
</evidence>
<dbReference type="PANTHER" id="PTHR30558">
    <property type="entry name" value="EXBD MEMBRANE COMPONENT OF PMF-DRIVEN MACROMOLECULE IMPORT SYSTEM"/>
    <property type="match status" value="1"/>
</dbReference>
<evidence type="ECO:0000256" key="1">
    <source>
        <dbReference type="ARBA" id="ARBA00004162"/>
    </source>
</evidence>
<dbReference type="GO" id="GO:0005886">
    <property type="term" value="C:plasma membrane"/>
    <property type="evidence" value="ECO:0007669"/>
    <property type="project" value="UniProtKB-SubCell"/>
</dbReference>
<dbReference type="GO" id="GO:0022857">
    <property type="term" value="F:transmembrane transporter activity"/>
    <property type="evidence" value="ECO:0007669"/>
    <property type="project" value="InterPro"/>
</dbReference>
<evidence type="ECO:0000313" key="9">
    <source>
        <dbReference type="Proteomes" id="UP000287527"/>
    </source>
</evidence>
<protein>
    <submittedName>
        <fullName evidence="8">Biopolymer transporter ExbD</fullName>
    </submittedName>
</protein>
<sequence>MARVKLVKKRQVIDMTAMVDVAFLLLTFLILTAQPKETEILPVDVPSSIVSAGVPDDALIITVGDNGKATLRIKDKSIRKKTLEKMAAKYGILFKEKEKNSFEGMEVFGSPLNQINHLLSLTPIEMEKMKHAGIPTDSIGKMPSELFNWVIEARHTAKEIHFKELQVAIKADGNENYTHVKKIIDILQSQKINRFSLVTNLKTKL</sequence>
<dbReference type="EMBL" id="SBII01000002">
    <property type="protein sequence ID" value="RWX02621.1"/>
    <property type="molecule type" value="Genomic_DNA"/>
</dbReference>
<comment type="similarity">
    <text evidence="2 7">Belongs to the ExbD/TolR family.</text>
</comment>
<evidence type="ECO:0000256" key="2">
    <source>
        <dbReference type="ARBA" id="ARBA00005811"/>
    </source>
</evidence>
<keyword evidence="6" id="KW-0472">Membrane</keyword>
<gene>
    <name evidence="8" type="ORF">EPI11_05270</name>
</gene>
<dbReference type="PANTHER" id="PTHR30558:SF3">
    <property type="entry name" value="BIOPOLYMER TRANSPORT PROTEIN EXBD-RELATED"/>
    <property type="match status" value="1"/>
</dbReference>
<reference evidence="8 9" key="1">
    <citation type="submission" date="2019-01" db="EMBL/GenBank/DDBJ databases">
        <title>Flavobacterium sp. nov.,isolated from freshwater.</title>
        <authorList>
            <person name="Zhang R."/>
            <person name="Du Z.-J."/>
        </authorList>
    </citation>
    <scope>NUCLEOTIDE SEQUENCE [LARGE SCALE GENOMIC DNA]</scope>
    <source>
        <strain evidence="8 9">1E403</strain>
    </source>
</reference>
<accession>A0A3S3U4V9</accession>
<proteinExistence type="inferred from homology"/>
<organism evidence="8 9">
    <name type="scientific">Flavobacterium cerinum</name>
    <dbReference type="NCBI Taxonomy" id="2502784"/>
    <lineage>
        <taxon>Bacteria</taxon>
        <taxon>Pseudomonadati</taxon>
        <taxon>Bacteroidota</taxon>
        <taxon>Flavobacteriia</taxon>
        <taxon>Flavobacteriales</taxon>
        <taxon>Flavobacteriaceae</taxon>
        <taxon>Flavobacterium</taxon>
    </lineage>
</organism>
<dbReference type="GO" id="GO:0015031">
    <property type="term" value="P:protein transport"/>
    <property type="evidence" value="ECO:0007669"/>
    <property type="project" value="UniProtKB-KW"/>
</dbReference>
<keyword evidence="7" id="KW-0813">Transport</keyword>
<dbReference type="OrthoDB" id="9793581at2"/>
<evidence type="ECO:0000256" key="3">
    <source>
        <dbReference type="ARBA" id="ARBA00022475"/>
    </source>
</evidence>
<evidence type="ECO:0000256" key="6">
    <source>
        <dbReference type="ARBA" id="ARBA00023136"/>
    </source>
</evidence>
<dbReference type="RefSeq" id="WP_128388889.1">
    <property type="nucleotide sequence ID" value="NZ_SBII01000002.1"/>
</dbReference>
<dbReference type="Proteomes" id="UP000287527">
    <property type="component" value="Unassembled WGS sequence"/>
</dbReference>
<dbReference type="Pfam" id="PF02472">
    <property type="entry name" value="ExbD"/>
    <property type="match status" value="1"/>
</dbReference>
<keyword evidence="3" id="KW-1003">Cell membrane</keyword>
<evidence type="ECO:0000256" key="7">
    <source>
        <dbReference type="RuleBase" id="RU003879"/>
    </source>
</evidence>
<name>A0A3S3U4V9_9FLAO</name>
<evidence type="ECO:0000313" key="8">
    <source>
        <dbReference type="EMBL" id="RWX02621.1"/>
    </source>
</evidence>